<reference evidence="1" key="1">
    <citation type="journal article" date="2019" name="MBio">
        <title>Virus Genomes from Deep Sea Sediments Expand the Ocean Megavirome and Support Independent Origins of Viral Gigantism.</title>
        <authorList>
            <person name="Backstrom D."/>
            <person name="Yutin N."/>
            <person name="Jorgensen S.L."/>
            <person name="Dharamshi J."/>
            <person name="Homa F."/>
            <person name="Zaremba-Niedwiedzka K."/>
            <person name="Spang A."/>
            <person name="Wolf Y.I."/>
            <person name="Koonin E.V."/>
            <person name="Ettema T.J."/>
        </authorList>
    </citation>
    <scope>NUCLEOTIDE SEQUENCE</scope>
</reference>
<evidence type="ECO:0000313" key="1">
    <source>
        <dbReference type="EMBL" id="QBK92173.1"/>
    </source>
</evidence>
<organism evidence="1">
    <name type="scientific">Pithovirus LCPAC304</name>
    <dbReference type="NCBI Taxonomy" id="2506594"/>
    <lineage>
        <taxon>Viruses</taxon>
        <taxon>Pithoviruses</taxon>
    </lineage>
</organism>
<proteinExistence type="predicted"/>
<name>A0A481Z8E1_9VIRU</name>
<accession>A0A481Z8E1</accession>
<dbReference type="EMBL" id="MK500568">
    <property type="protein sequence ID" value="QBK92173.1"/>
    <property type="molecule type" value="Genomic_DNA"/>
</dbReference>
<sequence>MALTIRNKDRIVVVSGYVVNVHDAINFDIDLSFTPAQRYTYRHVITNEYEYKEESSEEEGKLGKAYRCRVKGIQLSSSSYRGTREKTASMKKATTDMDQMINRSNGWVVCVIDSADVYNRLLVDLIDPSLFPEKYVSYRDMLFIRYPSLFTEYIPQPHSPKRQRKQHRY</sequence>
<protein>
    <submittedName>
        <fullName evidence="1">Uncharacterized protein</fullName>
    </submittedName>
</protein>
<gene>
    <name evidence="1" type="ORF">LCPAC304_05200</name>
</gene>